<proteinExistence type="predicted"/>
<reference evidence="1" key="1">
    <citation type="submission" date="2020-10" db="EMBL/GenBank/DDBJ databases">
        <title>Chromosome-scale genome assembly of the Allis shad, Alosa alosa.</title>
        <authorList>
            <person name="Margot Z."/>
            <person name="Christophe K."/>
            <person name="Cabau C."/>
            <person name="Louis A."/>
            <person name="Berthelot C."/>
            <person name="Parey E."/>
            <person name="Roest Crollius H."/>
            <person name="Montfort J."/>
            <person name="Robinson-Rechavi M."/>
            <person name="Bucao C."/>
            <person name="Bouchez O."/>
            <person name="Gislard M."/>
            <person name="Lluch J."/>
            <person name="Milhes M."/>
            <person name="Lampietro C."/>
            <person name="Lopez Roques C."/>
            <person name="Donnadieu C."/>
            <person name="Braasch I."/>
            <person name="Desvignes T."/>
            <person name="Postlethwait J."/>
            <person name="Bobe J."/>
            <person name="Guiguen Y."/>
        </authorList>
    </citation>
    <scope>NUCLEOTIDE SEQUENCE</scope>
    <source>
        <strain evidence="1">M-15738</strain>
        <tissue evidence="1">Blood</tissue>
    </source>
</reference>
<sequence length="90" mass="10336">MERLRLAMNSLSERTTYILSLQARTLGRPSREKGVSEGKPVQSAYYDQGFPLNARSNPEGNVNFLTFQNWLLSEACRCHCHCMNRVYGHK</sequence>
<organism evidence="1 2">
    <name type="scientific">Alosa alosa</name>
    <name type="common">allis shad</name>
    <dbReference type="NCBI Taxonomy" id="278164"/>
    <lineage>
        <taxon>Eukaryota</taxon>
        <taxon>Metazoa</taxon>
        <taxon>Chordata</taxon>
        <taxon>Craniata</taxon>
        <taxon>Vertebrata</taxon>
        <taxon>Euteleostomi</taxon>
        <taxon>Actinopterygii</taxon>
        <taxon>Neopterygii</taxon>
        <taxon>Teleostei</taxon>
        <taxon>Clupei</taxon>
        <taxon>Clupeiformes</taxon>
        <taxon>Clupeoidei</taxon>
        <taxon>Clupeidae</taxon>
        <taxon>Alosa</taxon>
    </lineage>
</organism>
<accession>A0AAV6GH12</accession>
<evidence type="ECO:0000313" key="1">
    <source>
        <dbReference type="EMBL" id="KAG5274090.1"/>
    </source>
</evidence>
<keyword evidence="2" id="KW-1185">Reference proteome</keyword>
<comment type="caution">
    <text evidence="1">The sequence shown here is derived from an EMBL/GenBank/DDBJ whole genome shotgun (WGS) entry which is preliminary data.</text>
</comment>
<evidence type="ECO:0000313" key="2">
    <source>
        <dbReference type="Proteomes" id="UP000823561"/>
    </source>
</evidence>
<protein>
    <submittedName>
        <fullName evidence="1">Uncharacterized protein</fullName>
    </submittedName>
</protein>
<dbReference type="Proteomes" id="UP000823561">
    <property type="component" value="Chromosome 11"/>
</dbReference>
<dbReference type="EMBL" id="JADWDJ010000011">
    <property type="protein sequence ID" value="KAG5274090.1"/>
    <property type="molecule type" value="Genomic_DNA"/>
</dbReference>
<dbReference type="AlphaFoldDB" id="A0AAV6GH12"/>
<name>A0AAV6GH12_9TELE</name>
<gene>
    <name evidence="1" type="ORF">AALO_G00159050</name>
</gene>